<dbReference type="Proteomes" id="UP000070319">
    <property type="component" value="Unassembled WGS sequence"/>
</dbReference>
<accession>A0A139L7G8</accession>
<gene>
    <name evidence="1" type="ORF">HMPREF2531_03067</name>
</gene>
<reference evidence="1 2" key="1">
    <citation type="submission" date="2016-02" db="EMBL/GenBank/DDBJ databases">
        <authorList>
            <person name="Wen L."/>
            <person name="He K."/>
            <person name="Yang H."/>
        </authorList>
    </citation>
    <scope>NUCLEOTIDE SEQUENCE [LARGE SCALE GENOMIC DNA]</scope>
    <source>
        <strain evidence="1 2">KLE1704</strain>
    </source>
</reference>
<evidence type="ECO:0000313" key="1">
    <source>
        <dbReference type="EMBL" id="KXT47389.1"/>
    </source>
</evidence>
<proteinExistence type="predicted"/>
<protein>
    <submittedName>
        <fullName evidence="1">Uncharacterized protein</fullName>
    </submittedName>
</protein>
<organism evidence="1">
    <name type="scientific">Bacteroides intestinalis</name>
    <dbReference type="NCBI Taxonomy" id="329854"/>
    <lineage>
        <taxon>Bacteria</taxon>
        <taxon>Pseudomonadati</taxon>
        <taxon>Bacteroidota</taxon>
        <taxon>Bacteroidia</taxon>
        <taxon>Bacteroidales</taxon>
        <taxon>Bacteroidaceae</taxon>
        <taxon>Bacteroides</taxon>
    </lineage>
</organism>
<name>A0A139L7G8_9BACE</name>
<comment type="caution">
    <text evidence="1">The sequence shown here is derived from an EMBL/GenBank/DDBJ whole genome shotgun (WGS) entry which is preliminary data.</text>
</comment>
<evidence type="ECO:0000313" key="2">
    <source>
        <dbReference type="Proteomes" id="UP000070319"/>
    </source>
</evidence>
<sequence>MFYNICHFANCALQIAANLRIICELQGFHPLFLCVRQRTFPRFNYFSSLFPQNKQENLFYNTD</sequence>
<dbReference type="EMBL" id="LTDF01000115">
    <property type="protein sequence ID" value="KXT47389.1"/>
    <property type="molecule type" value="Genomic_DNA"/>
</dbReference>
<dbReference type="AlphaFoldDB" id="A0A139L7G8"/>